<name>A0A348HDB5_9GAMM</name>
<dbReference type="AlphaFoldDB" id="A0A348HDB5"/>
<dbReference type="Gene3D" id="1.10.287.470">
    <property type="entry name" value="Helix hairpin bin"/>
    <property type="match status" value="2"/>
</dbReference>
<evidence type="ECO:0000313" key="8">
    <source>
        <dbReference type="Proteomes" id="UP000267342"/>
    </source>
</evidence>
<keyword evidence="3" id="KW-1133">Transmembrane helix</keyword>
<feature type="transmembrane region" description="Helical" evidence="3">
    <location>
        <begin position="12"/>
        <end position="33"/>
    </location>
</feature>
<evidence type="ECO:0000259" key="6">
    <source>
        <dbReference type="Pfam" id="PF25954"/>
    </source>
</evidence>
<keyword evidence="3" id="KW-0472">Membrane</keyword>
<dbReference type="InterPro" id="IPR058624">
    <property type="entry name" value="MdtA-like_HH"/>
</dbReference>
<keyword evidence="8" id="KW-1185">Reference proteome</keyword>
<dbReference type="Pfam" id="PF25954">
    <property type="entry name" value="Beta-barrel_RND_2"/>
    <property type="match status" value="1"/>
</dbReference>
<dbReference type="SUPFAM" id="SSF111369">
    <property type="entry name" value="HlyD-like secretion proteins"/>
    <property type="match status" value="3"/>
</dbReference>
<evidence type="ECO:0000256" key="3">
    <source>
        <dbReference type="SAM" id="Phobius"/>
    </source>
</evidence>
<protein>
    <submittedName>
        <fullName evidence="7">Multidrug resistance efflux pump</fullName>
    </submittedName>
</protein>
<dbReference type="InterPro" id="IPR058625">
    <property type="entry name" value="MdtA-like_BSH"/>
</dbReference>
<dbReference type="Proteomes" id="UP000267342">
    <property type="component" value="Chromosome"/>
</dbReference>
<evidence type="ECO:0000256" key="2">
    <source>
        <dbReference type="SAM" id="Coils"/>
    </source>
</evidence>
<dbReference type="PANTHER" id="PTHR30386">
    <property type="entry name" value="MEMBRANE FUSION SUBUNIT OF EMRAB-TOLC MULTIDRUG EFFLUX PUMP"/>
    <property type="match status" value="1"/>
</dbReference>
<dbReference type="RefSeq" id="WP_084261958.1">
    <property type="nucleotide sequence ID" value="NZ_AP018933.1"/>
</dbReference>
<sequence length="379" mass="41642">MHALTRTWLKRFIITLVVFILLVAGMFMLVSWLQSGRFHQSTDNAYVRADSVSLRSEVTARVLDVPVIHNQQVKAGDVLVVLDPTDYQRQLEKAIAALDEAKASSVEAARNIELQRATITQYNAQLASDTARDEQARVSLARIQELFDKGAVSRQRLDDMQADYDVAHAAVRAERAAIISAHRSLELREASLERARATIAEAQAQVDYARHQLTKTRIMAPTDGVIGNVSVEKGTLAQPSQTLMTLVPVHSLYIVANYKETQITRMRIGQPVEIRADAYPDIRFTGQVESLAPATGSAFSLLPVDNATGNFNKIVQRVPVRIRLTGPLDKLNLLQVGLSVEPSVDTHDLGGNTLYVAPALRTTVDEVSTSTTADNANHS</sequence>
<proteinExistence type="inferred from homology"/>
<evidence type="ECO:0000259" key="5">
    <source>
        <dbReference type="Pfam" id="PF25917"/>
    </source>
</evidence>
<evidence type="ECO:0000259" key="4">
    <source>
        <dbReference type="Pfam" id="PF25876"/>
    </source>
</evidence>
<dbReference type="STRING" id="1123510.GCA_000620025_01604"/>
<feature type="domain" description="Multidrug resistance protein MdtA-like barrel-sandwich hybrid" evidence="5">
    <location>
        <begin position="51"/>
        <end position="246"/>
    </location>
</feature>
<gene>
    <name evidence="7" type="ORF">ZBT109_0841</name>
</gene>
<reference evidence="7 8" key="1">
    <citation type="submission" date="2018-09" db="EMBL/GenBank/DDBJ databases">
        <title>Zymobacter palmae IAM14233 (=T109) whole genome analysis.</title>
        <authorList>
            <person name="Yanase H."/>
        </authorList>
    </citation>
    <scope>NUCLEOTIDE SEQUENCE [LARGE SCALE GENOMIC DNA]</scope>
    <source>
        <strain evidence="7 8">IAM14233</strain>
    </source>
</reference>
<dbReference type="Pfam" id="PF25917">
    <property type="entry name" value="BSH_RND"/>
    <property type="match status" value="1"/>
</dbReference>
<dbReference type="InterPro" id="IPR058792">
    <property type="entry name" value="Beta-barrel_RND_2"/>
</dbReference>
<accession>A0A348HDB5</accession>
<dbReference type="KEGG" id="zpl:ZBT109_0841"/>
<keyword evidence="3" id="KW-0812">Transmembrane</keyword>
<feature type="domain" description="Multidrug resistance protein MdtA-like alpha-helical hairpin" evidence="4">
    <location>
        <begin position="119"/>
        <end position="185"/>
    </location>
</feature>
<dbReference type="Gene3D" id="2.40.30.170">
    <property type="match status" value="1"/>
</dbReference>
<dbReference type="EMBL" id="AP018933">
    <property type="protein sequence ID" value="BBG29617.1"/>
    <property type="molecule type" value="Genomic_DNA"/>
</dbReference>
<keyword evidence="2" id="KW-0175">Coiled coil</keyword>
<feature type="coiled-coil region" evidence="2">
    <location>
        <begin position="185"/>
        <end position="212"/>
    </location>
</feature>
<dbReference type="Pfam" id="PF25876">
    <property type="entry name" value="HH_MFP_RND"/>
    <property type="match status" value="1"/>
</dbReference>
<dbReference type="InterPro" id="IPR050739">
    <property type="entry name" value="MFP"/>
</dbReference>
<dbReference type="PANTHER" id="PTHR30386:SF24">
    <property type="entry name" value="MULTIDRUG RESISTANCE EFFLUX PUMP"/>
    <property type="match status" value="1"/>
</dbReference>
<organism evidence="7 8">
    <name type="scientific">Zymobacter palmae</name>
    <dbReference type="NCBI Taxonomy" id="33074"/>
    <lineage>
        <taxon>Bacteria</taxon>
        <taxon>Pseudomonadati</taxon>
        <taxon>Pseudomonadota</taxon>
        <taxon>Gammaproteobacteria</taxon>
        <taxon>Oceanospirillales</taxon>
        <taxon>Halomonadaceae</taxon>
        <taxon>Zymobacter group</taxon>
        <taxon>Zymobacter</taxon>
    </lineage>
</organism>
<dbReference type="Gene3D" id="2.40.50.100">
    <property type="match status" value="1"/>
</dbReference>
<evidence type="ECO:0000313" key="7">
    <source>
        <dbReference type="EMBL" id="BBG29617.1"/>
    </source>
</evidence>
<comment type="similarity">
    <text evidence="1">Belongs to the membrane fusion protein (MFP) (TC 8.A.1) family.</text>
</comment>
<feature type="domain" description="CusB-like beta-barrel" evidence="6">
    <location>
        <begin position="253"/>
        <end position="295"/>
    </location>
</feature>
<dbReference type="GO" id="GO:0055085">
    <property type="term" value="P:transmembrane transport"/>
    <property type="evidence" value="ECO:0007669"/>
    <property type="project" value="InterPro"/>
</dbReference>
<evidence type="ECO:0000256" key="1">
    <source>
        <dbReference type="ARBA" id="ARBA00009477"/>
    </source>
</evidence>
<dbReference type="OrthoDB" id="9811754at2"/>